<evidence type="ECO:0000313" key="2">
    <source>
        <dbReference type="EMBL" id="QTH71818.1"/>
    </source>
</evidence>
<keyword evidence="1" id="KW-1133">Transmembrane helix</keyword>
<dbReference type="Proteomes" id="UP000664904">
    <property type="component" value="Chromosome"/>
</dbReference>
<keyword evidence="1" id="KW-0812">Transmembrane</keyword>
<protein>
    <recommendedName>
        <fullName evidence="4">Zn-ribbon protein</fullName>
    </recommendedName>
</protein>
<dbReference type="AlphaFoldDB" id="A0A975DH87"/>
<evidence type="ECO:0000256" key="1">
    <source>
        <dbReference type="SAM" id="Phobius"/>
    </source>
</evidence>
<dbReference type="KEGG" id="pxi:J5O05_02375"/>
<dbReference type="EMBL" id="CP072133">
    <property type="protein sequence ID" value="QTH71818.1"/>
    <property type="molecule type" value="Genomic_DNA"/>
</dbReference>
<evidence type="ECO:0000313" key="3">
    <source>
        <dbReference type="Proteomes" id="UP000664904"/>
    </source>
</evidence>
<gene>
    <name evidence="2" type="ORF">J5O05_02375</name>
</gene>
<name>A0A975DH87_9GAMM</name>
<keyword evidence="1" id="KW-0472">Membrane</keyword>
<sequence>MAIVQCPSCSNSISSKHPTCPHCKTAIHDLDEEQLHRLAVKSRVKKQQKILNQSFIALILFLGGFLYLYNQHPVKGSIEYNACIGVIAVSCLWYLVNRAILVYLKKKN</sequence>
<feature type="transmembrane region" description="Helical" evidence="1">
    <location>
        <begin position="50"/>
        <end position="69"/>
    </location>
</feature>
<organism evidence="2 3">
    <name type="scientific">Pseudoalteromonas xiamenensis</name>
    <dbReference type="NCBI Taxonomy" id="882626"/>
    <lineage>
        <taxon>Bacteria</taxon>
        <taxon>Pseudomonadati</taxon>
        <taxon>Pseudomonadota</taxon>
        <taxon>Gammaproteobacteria</taxon>
        <taxon>Alteromonadales</taxon>
        <taxon>Pseudoalteromonadaceae</taxon>
        <taxon>Pseudoalteromonas</taxon>
    </lineage>
</organism>
<proteinExistence type="predicted"/>
<feature type="transmembrane region" description="Helical" evidence="1">
    <location>
        <begin position="84"/>
        <end position="104"/>
    </location>
</feature>
<evidence type="ECO:0008006" key="4">
    <source>
        <dbReference type="Google" id="ProtNLM"/>
    </source>
</evidence>
<dbReference type="RefSeq" id="WP_208843442.1">
    <property type="nucleotide sequence ID" value="NZ_CP072133.1"/>
</dbReference>
<reference evidence="2" key="1">
    <citation type="submission" date="2021-03" db="EMBL/GenBank/DDBJ databases">
        <title>Complete Genome of Pseudoalteromonas xiamenensis STKMTI.2, a new potential marine bacterium producing anti-Vibrio compounds.</title>
        <authorList>
            <person name="Handayani D.P."/>
            <person name="Isnansetyo A."/>
            <person name="Istiqomah I."/>
            <person name="Jumina J."/>
        </authorList>
    </citation>
    <scope>NUCLEOTIDE SEQUENCE</scope>
    <source>
        <strain evidence="2">STKMTI.2</strain>
    </source>
</reference>
<keyword evidence="3" id="KW-1185">Reference proteome</keyword>
<accession>A0A975DH87</accession>